<reference evidence="2" key="1">
    <citation type="submission" date="2013-12" db="EMBL/GenBank/DDBJ databases">
        <title>The Genome Sequence of Aphanomyces invadans NJM9701.</title>
        <authorList>
            <consortium name="The Broad Institute Genomics Platform"/>
            <person name="Russ C."/>
            <person name="Tyler B."/>
            <person name="van West P."/>
            <person name="Dieguez-Uribeondo J."/>
            <person name="Young S.K."/>
            <person name="Zeng Q."/>
            <person name="Gargeya S."/>
            <person name="Fitzgerald M."/>
            <person name="Abouelleil A."/>
            <person name="Alvarado L."/>
            <person name="Chapman S.B."/>
            <person name="Gainer-Dewar J."/>
            <person name="Goldberg J."/>
            <person name="Griggs A."/>
            <person name="Gujja S."/>
            <person name="Hansen M."/>
            <person name="Howarth C."/>
            <person name="Imamovic A."/>
            <person name="Ireland A."/>
            <person name="Larimer J."/>
            <person name="McCowan C."/>
            <person name="Murphy C."/>
            <person name="Pearson M."/>
            <person name="Poon T.W."/>
            <person name="Priest M."/>
            <person name="Roberts A."/>
            <person name="Saif S."/>
            <person name="Shea T."/>
            <person name="Sykes S."/>
            <person name="Wortman J."/>
            <person name="Nusbaum C."/>
            <person name="Birren B."/>
        </authorList>
    </citation>
    <scope>NUCLEOTIDE SEQUENCE [LARGE SCALE GENOMIC DNA]</scope>
    <source>
        <strain evidence="2">NJM9701</strain>
    </source>
</reference>
<dbReference type="VEuPathDB" id="FungiDB:H310_11221"/>
<dbReference type="RefSeq" id="XP_008876025.1">
    <property type="nucleotide sequence ID" value="XM_008877803.1"/>
</dbReference>
<name>A0A024TMU9_9STRA</name>
<evidence type="ECO:0000256" key="1">
    <source>
        <dbReference type="SAM" id="SignalP"/>
    </source>
</evidence>
<dbReference type="GeneID" id="20088271"/>
<sequence>MSDVTVTTAMIAAGAVLVRGVVAATTPHPNGTSRVVAAETGVAMIALEIGVTRAMAVAAASLLHVPTGLGSGPPLPAPALATQSVDSSVALLTSGTDGMVASDFRVNLYPPQDHWDLPPQPVLDDELKLPQLARTLP</sequence>
<evidence type="ECO:0000313" key="2">
    <source>
        <dbReference type="EMBL" id="ETV95324.1"/>
    </source>
</evidence>
<proteinExistence type="predicted"/>
<feature type="chain" id="PRO_5001534470" evidence="1">
    <location>
        <begin position="24"/>
        <end position="137"/>
    </location>
</feature>
<dbReference type="EMBL" id="KI913981">
    <property type="protein sequence ID" value="ETV95324.1"/>
    <property type="molecule type" value="Genomic_DNA"/>
</dbReference>
<feature type="signal peptide" evidence="1">
    <location>
        <begin position="1"/>
        <end position="23"/>
    </location>
</feature>
<gene>
    <name evidence="2" type="ORF">H310_11221</name>
</gene>
<keyword evidence="1" id="KW-0732">Signal</keyword>
<protein>
    <submittedName>
        <fullName evidence="2">Uncharacterized protein</fullName>
    </submittedName>
</protein>
<accession>A0A024TMU9</accession>
<dbReference type="AlphaFoldDB" id="A0A024TMU9"/>
<organism evidence="2">
    <name type="scientific">Aphanomyces invadans</name>
    <dbReference type="NCBI Taxonomy" id="157072"/>
    <lineage>
        <taxon>Eukaryota</taxon>
        <taxon>Sar</taxon>
        <taxon>Stramenopiles</taxon>
        <taxon>Oomycota</taxon>
        <taxon>Saprolegniomycetes</taxon>
        <taxon>Saprolegniales</taxon>
        <taxon>Verrucalvaceae</taxon>
        <taxon>Aphanomyces</taxon>
    </lineage>
</organism>